<evidence type="ECO:0000313" key="3">
    <source>
        <dbReference type="Proteomes" id="UP000092154"/>
    </source>
</evidence>
<feature type="transmembrane region" description="Helical" evidence="1">
    <location>
        <begin position="104"/>
        <end position="123"/>
    </location>
</feature>
<name>A0A1B7MII1_9AGAM</name>
<evidence type="ECO:0000313" key="2">
    <source>
        <dbReference type="EMBL" id="OAX32402.1"/>
    </source>
</evidence>
<gene>
    <name evidence="2" type="ORF">K503DRAFT_870169</name>
</gene>
<dbReference type="AlphaFoldDB" id="A0A1B7MII1"/>
<keyword evidence="1" id="KW-0472">Membrane</keyword>
<proteinExistence type="predicted"/>
<feature type="transmembrane region" description="Helical" evidence="1">
    <location>
        <begin position="152"/>
        <end position="171"/>
    </location>
</feature>
<dbReference type="Proteomes" id="UP000092154">
    <property type="component" value="Unassembled WGS sequence"/>
</dbReference>
<dbReference type="EMBL" id="KV449018">
    <property type="protein sequence ID" value="OAX32402.1"/>
    <property type="molecule type" value="Genomic_DNA"/>
</dbReference>
<accession>A0A1B7MII1</accession>
<organism evidence="2 3">
    <name type="scientific">Rhizopogon vinicolor AM-OR11-026</name>
    <dbReference type="NCBI Taxonomy" id="1314800"/>
    <lineage>
        <taxon>Eukaryota</taxon>
        <taxon>Fungi</taxon>
        <taxon>Dikarya</taxon>
        <taxon>Basidiomycota</taxon>
        <taxon>Agaricomycotina</taxon>
        <taxon>Agaricomycetes</taxon>
        <taxon>Agaricomycetidae</taxon>
        <taxon>Boletales</taxon>
        <taxon>Suillineae</taxon>
        <taxon>Rhizopogonaceae</taxon>
        <taxon>Rhizopogon</taxon>
    </lineage>
</organism>
<feature type="transmembrane region" description="Helical" evidence="1">
    <location>
        <begin position="22"/>
        <end position="39"/>
    </location>
</feature>
<feature type="transmembrane region" description="Helical" evidence="1">
    <location>
        <begin position="51"/>
        <end position="74"/>
    </location>
</feature>
<evidence type="ECO:0000256" key="1">
    <source>
        <dbReference type="SAM" id="Phobius"/>
    </source>
</evidence>
<dbReference type="OrthoDB" id="2672067at2759"/>
<keyword evidence="1" id="KW-1133">Transmembrane helix</keyword>
<evidence type="ECO:0008006" key="4">
    <source>
        <dbReference type="Google" id="ProtNLM"/>
    </source>
</evidence>
<dbReference type="InParanoid" id="A0A1B7MII1"/>
<keyword evidence="3" id="KW-1185">Reference proteome</keyword>
<reference evidence="2 3" key="1">
    <citation type="submission" date="2016-06" db="EMBL/GenBank/DDBJ databases">
        <title>Comparative genomics of the ectomycorrhizal sister species Rhizopogon vinicolor and Rhizopogon vesiculosus (Basidiomycota: Boletales) reveals a divergence of the mating type B locus.</title>
        <authorList>
            <consortium name="DOE Joint Genome Institute"/>
            <person name="Mujic A.B."/>
            <person name="Kuo A."/>
            <person name="Tritt A."/>
            <person name="Lipzen A."/>
            <person name="Chen C."/>
            <person name="Johnson J."/>
            <person name="Sharma A."/>
            <person name="Barry K."/>
            <person name="Grigoriev I.V."/>
            <person name="Spatafora J.W."/>
        </authorList>
    </citation>
    <scope>NUCLEOTIDE SEQUENCE [LARGE SCALE GENOMIC DNA]</scope>
    <source>
        <strain evidence="2 3">AM-OR11-026</strain>
    </source>
</reference>
<feature type="transmembrane region" description="Helical" evidence="1">
    <location>
        <begin position="183"/>
        <end position="202"/>
    </location>
</feature>
<protein>
    <recommendedName>
        <fullName evidence="4">G-protein coupled receptors family 3 profile domain-containing protein</fullName>
    </recommendedName>
</protein>
<keyword evidence="1" id="KW-0812">Transmembrane</keyword>
<sequence>MLTGLPSVSMADNVGTIIGKSQAWSTVSFNAIVGVIMIVRLHAMFQRSRKMLIFLIVIVMAVTINSVVITAIGISQISGEELVLSGLHQCILLGDNQILVAETWIVGSVLEVLMLCLSIWIAVKHFRELRRSSEGWTVGDCFTILIKTHVHYFIGIAVAACFNLGLLSPMLEDSLTVETIYNGFIQVVLVVQLFVLGPRLILSVREHNAKIVANSDEGTAMTTMAFPERVEGSTGSDV</sequence>